<dbReference type="PROSITE" id="PS51186">
    <property type="entry name" value="GNAT"/>
    <property type="match status" value="1"/>
</dbReference>
<name>A0A261TX21_9BORD</name>
<dbReference type="PANTHER" id="PTHR43800">
    <property type="entry name" value="PEPTIDYL-LYSINE N-ACETYLTRANSFERASE YJAB"/>
    <property type="match status" value="1"/>
</dbReference>
<dbReference type="PANTHER" id="PTHR43800:SF1">
    <property type="entry name" value="PEPTIDYL-LYSINE N-ACETYLTRANSFERASE YJAB"/>
    <property type="match status" value="1"/>
</dbReference>
<sequence>MIRAFRETDMEAVLEIWLSASIEAHHFVAPAFWRSQVDSMRTTYLPGSEVWVYEADETVVGFFALLGDRLAAIFVSPDFQGSGIGSALLAHAKRLRSDLSLTVYQANAASVAFYRSQGFAVVEESLDSTTGQAELVMSWAR</sequence>
<evidence type="ECO:0000313" key="4">
    <source>
        <dbReference type="EMBL" id="OZI54179.1"/>
    </source>
</evidence>
<dbReference type="Proteomes" id="UP000216913">
    <property type="component" value="Unassembled WGS sequence"/>
</dbReference>
<evidence type="ECO:0000256" key="2">
    <source>
        <dbReference type="ARBA" id="ARBA00023315"/>
    </source>
</evidence>
<protein>
    <submittedName>
        <fullName evidence="4">N-acetyltransferase</fullName>
    </submittedName>
</protein>
<dbReference type="OrthoDB" id="9789605at2"/>
<dbReference type="InterPro" id="IPR016181">
    <property type="entry name" value="Acyl_CoA_acyltransferase"/>
</dbReference>
<keyword evidence="5" id="KW-1185">Reference proteome</keyword>
<reference evidence="4 5" key="1">
    <citation type="submission" date="2017-05" db="EMBL/GenBank/DDBJ databases">
        <title>Complete and WGS of Bordetella genogroups.</title>
        <authorList>
            <person name="Spilker T."/>
            <person name="LiPuma J."/>
        </authorList>
    </citation>
    <scope>NUCLEOTIDE SEQUENCE [LARGE SCALE GENOMIC DNA]</scope>
    <source>
        <strain evidence="4 5">AU10456</strain>
    </source>
</reference>
<dbReference type="GO" id="GO:0016747">
    <property type="term" value="F:acyltransferase activity, transferring groups other than amino-acyl groups"/>
    <property type="evidence" value="ECO:0007669"/>
    <property type="project" value="InterPro"/>
</dbReference>
<dbReference type="Gene3D" id="3.40.630.30">
    <property type="match status" value="1"/>
</dbReference>
<comment type="caution">
    <text evidence="4">The sequence shown here is derived from an EMBL/GenBank/DDBJ whole genome shotgun (WGS) entry which is preliminary data.</text>
</comment>
<accession>A0A261TX21</accession>
<keyword evidence="1 4" id="KW-0808">Transferase</keyword>
<dbReference type="CDD" id="cd04301">
    <property type="entry name" value="NAT_SF"/>
    <property type="match status" value="1"/>
</dbReference>
<dbReference type="EMBL" id="NEVP01000003">
    <property type="protein sequence ID" value="OZI54179.1"/>
    <property type="molecule type" value="Genomic_DNA"/>
</dbReference>
<feature type="domain" description="N-acetyltransferase" evidence="3">
    <location>
        <begin position="1"/>
        <end position="141"/>
    </location>
</feature>
<organism evidence="4 5">
    <name type="scientific">Bordetella genomosp. 5</name>
    <dbReference type="NCBI Taxonomy" id="1395608"/>
    <lineage>
        <taxon>Bacteria</taxon>
        <taxon>Pseudomonadati</taxon>
        <taxon>Pseudomonadota</taxon>
        <taxon>Betaproteobacteria</taxon>
        <taxon>Burkholderiales</taxon>
        <taxon>Alcaligenaceae</taxon>
        <taxon>Bordetella</taxon>
    </lineage>
</organism>
<keyword evidence="2" id="KW-0012">Acyltransferase</keyword>
<evidence type="ECO:0000313" key="5">
    <source>
        <dbReference type="Proteomes" id="UP000216913"/>
    </source>
</evidence>
<dbReference type="AlphaFoldDB" id="A0A261TX21"/>
<proteinExistence type="predicted"/>
<dbReference type="RefSeq" id="WP_094798902.1">
    <property type="nucleotide sequence ID" value="NZ_NEVP01000003.1"/>
</dbReference>
<dbReference type="Pfam" id="PF13508">
    <property type="entry name" value="Acetyltransf_7"/>
    <property type="match status" value="1"/>
</dbReference>
<evidence type="ECO:0000256" key="1">
    <source>
        <dbReference type="ARBA" id="ARBA00022679"/>
    </source>
</evidence>
<evidence type="ECO:0000259" key="3">
    <source>
        <dbReference type="PROSITE" id="PS51186"/>
    </source>
</evidence>
<dbReference type="InterPro" id="IPR000182">
    <property type="entry name" value="GNAT_dom"/>
</dbReference>
<dbReference type="NCBIfam" id="NF007853">
    <property type="entry name" value="PRK10562.1"/>
    <property type="match status" value="1"/>
</dbReference>
<dbReference type="SUPFAM" id="SSF55729">
    <property type="entry name" value="Acyl-CoA N-acyltransferases (Nat)"/>
    <property type="match status" value="1"/>
</dbReference>
<gene>
    <name evidence="4" type="ORF">CAL25_05210</name>
</gene>